<keyword evidence="6" id="KW-1185">Reference proteome</keyword>
<dbReference type="SMART" id="SM00342">
    <property type="entry name" value="HTH_ARAC"/>
    <property type="match status" value="1"/>
</dbReference>
<dbReference type="EMBL" id="JBHSEW010000001">
    <property type="protein sequence ID" value="MFC4620935.1"/>
    <property type="molecule type" value="Genomic_DNA"/>
</dbReference>
<dbReference type="PANTHER" id="PTHR47894">
    <property type="entry name" value="HTH-TYPE TRANSCRIPTIONAL REGULATOR GADX"/>
    <property type="match status" value="1"/>
</dbReference>
<evidence type="ECO:0000313" key="5">
    <source>
        <dbReference type="EMBL" id="MFC4620935.1"/>
    </source>
</evidence>
<keyword evidence="2" id="KW-0238">DNA-binding</keyword>
<dbReference type="PANTHER" id="PTHR47894:SF1">
    <property type="entry name" value="HTH-TYPE TRANSCRIPTIONAL REGULATOR VQSM"/>
    <property type="match status" value="1"/>
</dbReference>
<evidence type="ECO:0000256" key="1">
    <source>
        <dbReference type="ARBA" id="ARBA00023015"/>
    </source>
</evidence>
<keyword evidence="3" id="KW-0804">Transcription</keyword>
<comment type="caution">
    <text evidence="5">The sequence shown here is derived from an EMBL/GenBank/DDBJ whole genome shotgun (WGS) entry which is preliminary data.</text>
</comment>
<evidence type="ECO:0000256" key="3">
    <source>
        <dbReference type="ARBA" id="ARBA00023163"/>
    </source>
</evidence>
<dbReference type="InterPro" id="IPR018060">
    <property type="entry name" value="HTH_AraC"/>
</dbReference>
<dbReference type="RefSeq" id="WP_377723400.1">
    <property type="nucleotide sequence ID" value="NZ_JBHSEW010000001.1"/>
</dbReference>
<dbReference type="Pfam" id="PF12833">
    <property type="entry name" value="HTH_18"/>
    <property type="match status" value="1"/>
</dbReference>
<proteinExistence type="predicted"/>
<protein>
    <submittedName>
        <fullName evidence="5">AraC family transcriptional regulator</fullName>
    </submittedName>
</protein>
<dbReference type="Proteomes" id="UP001595967">
    <property type="component" value="Unassembled WGS sequence"/>
</dbReference>
<dbReference type="InterPro" id="IPR009057">
    <property type="entry name" value="Homeodomain-like_sf"/>
</dbReference>
<name>A0ABV9GW53_9BURK</name>
<organism evidence="5 6">
    <name type="scientific">Comamonas nitrativorans</name>
    <dbReference type="NCBI Taxonomy" id="108437"/>
    <lineage>
        <taxon>Bacteria</taxon>
        <taxon>Pseudomonadati</taxon>
        <taxon>Pseudomonadota</taxon>
        <taxon>Betaproteobacteria</taxon>
        <taxon>Burkholderiales</taxon>
        <taxon>Comamonadaceae</taxon>
        <taxon>Comamonas</taxon>
    </lineage>
</organism>
<accession>A0ABV9GW53</accession>
<sequence length="343" mass="37177">MTLDATASLGWVNTVLAAAEALGVPREQLLAQAGLPPDALERERWPMDHLTRLWRSAVQCTGDASFGLKVGAQAGLDNFSVVGDVLQSAASLRAAIGWVQKYQRLISDGGRFQMLAGSQASWLIYHPRQGVLPFSPHQIEAVLATVLALARRLAGRALVPQAVQFNQPRIGPLAGYHAAFGCAVQFEQAFSGLWLANGVLDAPLPQADVLRAHDHHRHATQRLAALSTRTDWRQALHAWLASSLQSGHVPTRALAAQAVGCSERTLARRLQVQGTSFAQLFDGARREQALQAVAQTDQPLADIGQQLGFAEPAVFWRAFRRWTGLTPAQWRAQHPAARPADCG</sequence>
<evidence type="ECO:0000313" key="6">
    <source>
        <dbReference type="Proteomes" id="UP001595967"/>
    </source>
</evidence>
<dbReference type="SUPFAM" id="SSF46689">
    <property type="entry name" value="Homeodomain-like"/>
    <property type="match status" value="1"/>
</dbReference>
<keyword evidence="1" id="KW-0805">Transcription regulation</keyword>
<dbReference type="InterPro" id="IPR032687">
    <property type="entry name" value="AraC-type_N"/>
</dbReference>
<feature type="domain" description="HTH araC/xylS-type" evidence="4">
    <location>
        <begin position="234"/>
        <end position="333"/>
    </location>
</feature>
<evidence type="ECO:0000259" key="4">
    <source>
        <dbReference type="PROSITE" id="PS01124"/>
    </source>
</evidence>
<dbReference type="PROSITE" id="PS01124">
    <property type="entry name" value="HTH_ARAC_FAMILY_2"/>
    <property type="match status" value="1"/>
</dbReference>
<reference evidence="6" key="1">
    <citation type="journal article" date="2019" name="Int. J. Syst. Evol. Microbiol.">
        <title>The Global Catalogue of Microorganisms (GCM) 10K type strain sequencing project: providing services to taxonomists for standard genome sequencing and annotation.</title>
        <authorList>
            <consortium name="The Broad Institute Genomics Platform"/>
            <consortium name="The Broad Institute Genome Sequencing Center for Infectious Disease"/>
            <person name="Wu L."/>
            <person name="Ma J."/>
        </authorList>
    </citation>
    <scope>NUCLEOTIDE SEQUENCE [LARGE SCALE GENOMIC DNA]</scope>
    <source>
        <strain evidence="6">JCM 11650</strain>
    </source>
</reference>
<gene>
    <name evidence="5" type="ORF">ACFO3A_01705</name>
</gene>
<dbReference type="Pfam" id="PF12625">
    <property type="entry name" value="Arabinose_bd"/>
    <property type="match status" value="1"/>
</dbReference>
<evidence type="ECO:0000256" key="2">
    <source>
        <dbReference type="ARBA" id="ARBA00023125"/>
    </source>
</evidence>
<dbReference type="Gene3D" id="1.10.10.60">
    <property type="entry name" value="Homeodomain-like"/>
    <property type="match status" value="1"/>
</dbReference>